<dbReference type="GeneID" id="98063519"/>
<keyword evidence="1" id="KW-0472">Membrane</keyword>
<dbReference type="EMBL" id="CP020991">
    <property type="protein sequence ID" value="AUO20289.1"/>
    <property type="molecule type" value="Genomic_DNA"/>
</dbReference>
<feature type="transmembrane region" description="Helical" evidence="1">
    <location>
        <begin position="9"/>
        <end position="26"/>
    </location>
</feature>
<evidence type="ECO:0000313" key="2">
    <source>
        <dbReference type="EMBL" id="AUO20289.1"/>
    </source>
</evidence>
<name>A0A2K9P5N6_9FIRM</name>
<feature type="transmembrane region" description="Helical" evidence="1">
    <location>
        <begin position="38"/>
        <end position="55"/>
    </location>
</feature>
<sequence>METRYKSHLYVYLIICGALYVVFSTLRSGGDLQGWFKGVYFFLSLMVMVFAYFDIAKKGDKYIKTYHHDLYDRYYNVLVTGKKEVKRPIFIGLQTLFNTDYENDPNLKAIRKEAKLYICALIIIFILTLMNVAL</sequence>
<feature type="transmembrane region" description="Helical" evidence="1">
    <location>
        <begin position="116"/>
        <end position="133"/>
    </location>
</feature>
<organism evidence="2 3">
    <name type="scientific">Monoglobus pectinilyticus</name>
    <dbReference type="NCBI Taxonomy" id="1981510"/>
    <lineage>
        <taxon>Bacteria</taxon>
        <taxon>Bacillati</taxon>
        <taxon>Bacillota</taxon>
        <taxon>Clostridia</taxon>
        <taxon>Monoglobales</taxon>
        <taxon>Monoglobaceae</taxon>
        <taxon>Monoglobus</taxon>
    </lineage>
</organism>
<dbReference type="KEGG" id="mpec:B9O19_02147"/>
<protein>
    <recommendedName>
        <fullName evidence="4">DUF3899 domain-containing protein</fullName>
    </recommendedName>
</protein>
<dbReference type="AlphaFoldDB" id="A0A2K9P5N6"/>
<gene>
    <name evidence="2" type="ORF">B9O19_02147</name>
</gene>
<accession>A0A2K9P5N6</accession>
<keyword evidence="1" id="KW-0812">Transmembrane</keyword>
<proteinExistence type="predicted"/>
<keyword evidence="3" id="KW-1185">Reference proteome</keyword>
<keyword evidence="1" id="KW-1133">Transmembrane helix</keyword>
<dbReference type="Proteomes" id="UP000235589">
    <property type="component" value="Chromosome"/>
</dbReference>
<evidence type="ECO:0008006" key="4">
    <source>
        <dbReference type="Google" id="ProtNLM"/>
    </source>
</evidence>
<evidence type="ECO:0000256" key="1">
    <source>
        <dbReference type="SAM" id="Phobius"/>
    </source>
</evidence>
<evidence type="ECO:0000313" key="3">
    <source>
        <dbReference type="Proteomes" id="UP000235589"/>
    </source>
</evidence>
<reference evidence="2 3" key="1">
    <citation type="submission" date="2017-04" db="EMBL/GenBank/DDBJ databases">
        <title>Monoglobus pectinilyticus 14 draft genome.</title>
        <authorList>
            <person name="Kim C."/>
            <person name="Rosendale D.I."/>
            <person name="Kelly W.J."/>
            <person name="Tannock G.W."/>
            <person name="Patchett M.L."/>
            <person name="Jordens J.Z."/>
        </authorList>
    </citation>
    <scope>NUCLEOTIDE SEQUENCE [LARGE SCALE GENOMIC DNA]</scope>
    <source>
        <strain evidence="2 3">14</strain>
    </source>
</reference>
<dbReference type="RefSeq" id="WP_102366420.1">
    <property type="nucleotide sequence ID" value="NZ_CP020991.1"/>
</dbReference>